<dbReference type="EMBL" id="LNYX01000031">
    <property type="protein sequence ID" value="KTD61504.1"/>
    <property type="molecule type" value="Genomic_DNA"/>
</dbReference>
<sequence>MAYQNRNLKSALENPDLEKEVGFIKALDDILSVDTSDLAPNSAGSKAFRAAVIANEALWTNLGVGEINGKTDDNDRFLVSRGDNNGYVWGADPTNDFQALRKLAAEKRVVLGLQSAGTDYLAEIIKAATPNDVRTKLIKDPEGVSVFGKLADRPGWNVANEDVITNRAAQAIQLEAQRQLVLKKIAACNDIAVLEGLLAAPAPNFATWAEQQLGLPHDVASLMVDRSLPGDAIEEAAAHKGALLKVNDPTFIIDPSIGGLGPNTYTALNGDEDAIRDHLGDPYTDYLRDEDVNDVRGALGKRFLVERFATLGIGREADLATIAAATNAAAIRNALAGKAEDGAYLQQAVTDSSVAELRLAAATQALKLKVLQSENTNALDALIQAGSHQDIKRALGRHESLGFSANNEFQNAFSDKTKVQEIAAIAHIRKSLFTAANPAHLRELITGPVQTKYTTHFNPGPGLTPAVNQFFTVPEQETLVKEQALIALIRAKARAGDDLSAIVAAGDQNGLQVAVGATLMGGARDADGLIGNNINQGLNKIIRAYAMSEHVQRLATAFDLNNGPEFAELLAEVNNLNFANPAGATALTQSLPVSEQNKLRGDLARILIDRYPATNPGHAPLAKLTDLAKAKDVAEFKQKLNDIGITNHDWVNEESRKAIQKLAGAKLFRIKVAEQDVYGAEIRTEILNVLDSLPLDKQQAVLAKPEVLTALMKATEVDHVRKILGITNPHAGALVNENRRLALIAQIANAKVAETLANMTPPVTLDKNKVKAINDLILDPNNGLDVLAVAPADATKYKEFLDNLSPILAPAVGQPALYTAFHLQTVPAAVYHPDATLRDAINTQHAHNLQLINAYRGLGPDPDKHAKMSALTAVMRLEKGQVFPNAQVNALLIAFSTANNLQELHQNLHGLPAAVGAVFPADWEKQITNDDFKRYQAAKNNDAWLGAAYNQPNGVMARQKTELNNLVEKVYALQDIEDGMKKELRRLGNLTGLDILNPAFMAAAKQKAQQLGGKFQNMADVCDTIVDNLRHQKALYEQHLQAMPSNDEVGALANNSQKNAIRKHRSMIENNLKLLESDLQTYERVSCVLHGDPNEPDQNSFKHKGLLRLVDEVKGKAKETDLVFTAFSNTTYVDYNMEDKKHHMGQEWKPKNTEDDSTVGMVGVDANTSYYEVDPIPAGKFREYTTYSNLLGTERRTGKEVYDRGVFLVEHGKDHMNAKTIDKKQVFTPATKVTITHFPKEDNVNERIKLSMQMATQLLAGLAKPPSKENPIVLRGSNTEELRHLWTALVVLGENNPGLKFDHSAIKVVSASFNPENELGKAWGFSGDSLYNQHYKNNPIVETLSQSLKDFSKEKAIAGKAADKVSKQADKFKIFKEKAKATNLLDEMKQENTNSDTTPQTGLGR</sequence>
<feature type="region of interest" description="Disordered" evidence="1">
    <location>
        <begin position="1385"/>
        <end position="1405"/>
    </location>
</feature>
<organism evidence="2 3">
    <name type="scientific">Legionella spiritensis</name>
    <dbReference type="NCBI Taxonomy" id="452"/>
    <lineage>
        <taxon>Bacteria</taxon>
        <taxon>Pseudomonadati</taxon>
        <taxon>Pseudomonadota</taxon>
        <taxon>Gammaproteobacteria</taxon>
        <taxon>Legionellales</taxon>
        <taxon>Legionellaceae</taxon>
        <taxon>Legionella</taxon>
    </lineage>
</organism>
<evidence type="ECO:0000313" key="2">
    <source>
        <dbReference type="EMBL" id="KTD61504.1"/>
    </source>
</evidence>
<proteinExistence type="predicted"/>
<keyword evidence="3" id="KW-1185">Reference proteome</keyword>
<dbReference type="Proteomes" id="UP000054877">
    <property type="component" value="Unassembled WGS sequence"/>
</dbReference>
<dbReference type="PATRIC" id="fig|452.5.peg.2349"/>
<comment type="caution">
    <text evidence="2">The sequence shown here is derived from an EMBL/GenBank/DDBJ whole genome shotgun (WGS) entry which is preliminary data.</text>
</comment>
<dbReference type="OrthoDB" id="5653987at2"/>
<evidence type="ECO:0000313" key="3">
    <source>
        <dbReference type="Proteomes" id="UP000054877"/>
    </source>
</evidence>
<evidence type="ECO:0000256" key="1">
    <source>
        <dbReference type="SAM" id="MobiDB-lite"/>
    </source>
</evidence>
<accession>A0A0W0YX75</accession>
<reference evidence="2 3" key="1">
    <citation type="submission" date="2015-11" db="EMBL/GenBank/DDBJ databases">
        <title>Genomic analysis of 38 Legionella species identifies large and diverse effector repertoires.</title>
        <authorList>
            <person name="Burstein D."/>
            <person name="Amaro F."/>
            <person name="Zusman T."/>
            <person name="Lifshitz Z."/>
            <person name="Cohen O."/>
            <person name="Gilbert J.A."/>
            <person name="Pupko T."/>
            <person name="Shuman H.A."/>
            <person name="Segal G."/>
        </authorList>
    </citation>
    <scope>NUCLEOTIDE SEQUENCE [LARGE SCALE GENOMIC DNA]</scope>
    <source>
        <strain evidence="2 3">Mt.St.Helens-9</strain>
    </source>
</reference>
<dbReference type="RefSeq" id="WP_058484055.1">
    <property type="nucleotide sequence ID" value="NZ_CAAAII010000010.1"/>
</dbReference>
<protein>
    <submittedName>
        <fullName evidence="2">Interaptin</fullName>
    </submittedName>
</protein>
<feature type="compositionally biased region" description="Polar residues" evidence="1">
    <location>
        <begin position="1391"/>
        <end position="1405"/>
    </location>
</feature>
<name>A0A0W0YX75_LEGSP</name>
<gene>
    <name evidence="2" type="ORF">Lspi_2134</name>
</gene>